<reference evidence="1 2" key="1">
    <citation type="submission" date="2020-03" db="EMBL/GenBank/DDBJ databases">
        <title>Soil Listeria distribution.</title>
        <authorList>
            <person name="Liao J."/>
            <person name="Wiedmann M."/>
        </authorList>
    </citation>
    <scope>NUCLEOTIDE SEQUENCE [LARGE SCALE GENOMIC DNA]</scope>
    <source>
        <strain evidence="1 2">FSL L7-1547</strain>
    </source>
</reference>
<dbReference type="Pfam" id="PF10665">
    <property type="entry name" value="Minor_capsid_1"/>
    <property type="match status" value="1"/>
</dbReference>
<evidence type="ECO:0000313" key="1">
    <source>
        <dbReference type="EMBL" id="MBC1491397.1"/>
    </source>
</evidence>
<dbReference type="AlphaFoldDB" id="A0A7X0XC56"/>
<dbReference type="RefSeq" id="WP_185417154.1">
    <property type="nucleotide sequence ID" value="NZ_JAASTX010000006.1"/>
</dbReference>
<gene>
    <name evidence="1" type="ORF">HCI99_06120</name>
</gene>
<dbReference type="EMBL" id="JAASTX010000006">
    <property type="protein sequence ID" value="MBC1491397.1"/>
    <property type="molecule type" value="Genomic_DNA"/>
</dbReference>
<protein>
    <submittedName>
        <fullName evidence="1">Minor capsid protein</fullName>
    </submittedName>
</protein>
<organism evidence="1 2">
    <name type="scientific">Listeria booriae</name>
    <dbReference type="NCBI Taxonomy" id="1552123"/>
    <lineage>
        <taxon>Bacteria</taxon>
        <taxon>Bacillati</taxon>
        <taxon>Bacillota</taxon>
        <taxon>Bacilli</taxon>
        <taxon>Bacillales</taxon>
        <taxon>Listeriaceae</taxon>
        <taxon>Listeria</taxon>
    </lineage>
</organism>
<comment type="caution">
    <text evidence="1">The sequence shown here is derived from an EMBL/GenBank/DDBJ whole genome shotgun (WGS) entry which is preliminary data.</text>
</comment>
<sequence length="120" mass="13749">MRLNKLSVNPPIPIDALIHEIVYEQYKGVDSWKEIEYDDEVLISNVRVDLNTIFGHDATQKKISTEAVIFVDAVNSENIPAQFIPESKITFQGVAYRLKKVIPCYGFKSGDIRHWELEVV</sequence>
<proteinExistence type="predicted"/>
<name>A0A7X0XC56_9LIST</name>
<accession>A0A7X0XC56</accession>
<dbReference type="Proteomes" id="UP000533953">
    <property type="component" value="Unassembled WGS sequence"/>
</dbReference>
<dbReference type="InterPro" id="IPR019612">
    <property type="entry name" value="Minor_capsid_put"/>
</dbReference>
<evidence type="ECO:0000313" key="2">
    <source>
        <dbReference type="Proteomes" id="UP000533953"/>
    </source>
</evidence>